<protein>
    <submittedName>
        <fullName evidence="5">Flp pilus assembly complex ATPase component TadA</fullName>
    </submittedName>
</protein>
<sequence length="323" mass="36995">MQAEDYVQQLLTFACRRQVTDIFFLPQQQQTVIKMREMDGLHIYQIVPAAFVEGVMNYLKFTSNMDISEHRRPQVGARPFIFEGQEVNLRLSSLGDFANRESLVVRLLYPLRREIDSELQVKLWQSLMQQHGLILFSGPTGSGKTTAMYQLVKSYSSGKVVLTIEDPVEVIESEFLQIQVNHQAQMGYADLIKTSLRHRPDVLILGEIRDEETARMAIRAALSGHLVLSTVHARNKYAVVGRMMELGVNQSELAAVVTCIVYQRLILQTTQQIKVYRDLLTTERLLTAIKIPQSNFWDWQNLLQDDVQKGLLNEKTYQQFCGG</sequence>
<evidence type="ECO:0000256" key="3">
    <source>
        <dbReference type="ARBA" id="ARBA00022840"/>
    </source>
</evidence>
<organism evidence="5 6">
    <name type="scientific">Bombilactobacillus apium</name>
    <dbReference type="NCBI Taxonomy" id="2675299"/>
    <lineage>
        <taxon>Bacteria</taxon>
        <taxon>Bacillati</taxon>
        <taxon>Bacillota</taxon>
        <taxon>Bacilli</taxon>
        <taxon>Lactobacillales</taxon>
        <taxon>Lactobacillaceae</taxon>
        <taxon>Bombilactobacillus</taxon>
    </lineage>
</organism>
<dbReference type="InterPro" id="IPR047667">
    <property type="entry name" value="ATPase_ComGA"/>
</dbReference>
<dbReference type="GO" id="GO:0016887">
    <property type="term" value="F:ATP hydrolysis activity"/>
    <property type="evidence" value="ECO:0007669"/>
    <property type="project" value="TreeGrafter"/>
</dbReference>
<dbReference type="GO" id="GO:0005524">
    <property type="term" value="F:ATP binding"/>
    <property type="evidence" value="ECO:0007669"/>
    <property type="project" value="UniProtKB-KW"/>
</dbReference>
<dbReference type="RefSeq" id="WP_176943257.1">
    <property type="nucleotide sequence ID" value="NZ_JABZEC010000008.1"/>
</dbReference>
<keyword evidence="3" id="KW-0067">ATP-binding</keyword>
<evidence type="ECO:0000256" key="2">
    <source>
        <dbReference type="ARBA" id="ARBA00022741"/>
    </source>
</evidence>
<dbReference type="GO" id="GO:0005886">
    <property type="term" value="C:plasma membrane"/>
    <property type="evidence" value="ECO:0007669"/>
    <property type="project" value="TreeGrafter"/>
</dbReference>
<comment type="similarity">
    <text evidence="1">Belongs to the GSP E family.</text>
</comment>
<dbReference type="Proteomes" id="UP000563523">
    <property type="component" value="Unassembled WGS sequence"/>
</dbReference>
<dbReference type="InterPro" id="IPR027417">
    <property type="entry name" value="P-loop_NTPase"/>
</dbReference>
<evidence type="ECO:0000256" key="1">
    <source>
        <dbReference type="ARBA" id="ARBA00006611"/>
    </source>
</evidence>
<dbReference type="EMBL" id="JABZEC010000008">
    <property type="protein sequence ID" value="NVY97093.1"/>
    <property type="molecule type" value="Genomic_DNA"/>
</dbReference>
<keyword evidence="6" id="KW-1185">Reference proteome</keyword>
<dbReference type="PANTHER" id="PTHR30258:SF2">
    <property type="entry name" value="COMG OPERON PROTEIN 1"/>
    <property type="match status" value="1"/>
</dbReference>
<comment type="caution">
    <text evidence="5">The sequence shown here is derived from an EMBL/GenBank/DDBJ whole genome shotgun (WGS) entry which is preliminary data.</text>
</comment>
<feature type="domain" description="Bacterial type II secretion system protein E" evidence="4">
    <location>
        <begin position="196"/>
        <end position="210"/>
    </location>
</feature>
<dbReference type="PANTHER" id="PTHR30258">
    <property type="entry name" value="TYPE II SECRETION SYSTEM PROTEIN GSPE-RELATED"/>
    <property type="match status" value="1"/>
</dbReference>
<dbReference type="CDD" id="cd01129">
    <property type="entry name" value="PulE-GspE-like"/>
    <property type="match status" value="1"/>
</dbReference>
<gene>
    <name evidence="5" type="primary">tadA</name>
    <name evidence="5" type="ORF">HU830_08160</name>
</gene>
<proteinExistence type="inferred from homology"/>
<dbReference type="Gene3D" id="3.40.50.300">
    <property type="entry name" value="P-loop containing nucleotide triphosphate hydrolases"/>
    <property type="match status" value="1"/>
</dbReference>
<evidence type="ECO:0000313" key="6">
    <source>
        <dbReference type="Proteomes" id="UP000563523"/>
    </source>
</evidence>
<dbReference type="AlphaFoldDB" id="A0A850R2E6"/>
<name>A0A850R2E6_9LACO</name>
<dbReference type="Gene3D" id="3.30.450.90">
    <property type="match status" value="1"/>
</dbReference>
<dbReference type="InterPro" id="IPR001482">
    <property type="entry name" value="T2SS/T4SS_dom"/>
</dbReference>
<dbReference type="SUPFAM" id="SSF52540">
    <property type="entry name" value="P-loop containing nucleoside triphosphate hydrolases"/>
    <property type="match status" value="1"/>
</dbReference>
<dbReference type="InterPro" id="IPR003593">
    <property type="entry name" value="AAA+_ATPase"/>
</dbReference>
<dbReference type="SMART" id="SM00382">
    <property type="entry name" value="AAA"/>
    <property type="match status" value="1"/>
</dbReference>
<dbReference type="PROSITE" id="PS00662">
    <property type="entry name" value="T2SP_E"/>
    <property type="match status" value="1"/>
</dbReference>
<evidence type="ECO:0000259" key="4">
    <source>
        <dbReference type="PROSITE" id="PS00662"/>
    </source>
</evidence>
<evidence type="ECO:0000313" key="5">
    <source>
        <dbReference type="EMBL" id="NVY97093.1"/>
    </source>
</evidence>
<dbReference type="Pfam" id="PF00437">
    <property type="entry name" value="T2SSE"/>
    <property type="match status" value="1"/>
</dbReference>
<keyword evidence="2" id="KW-0547">Nucleotide-binding</keyword>
<dbReference type="NCBIfam" id="NF041000">
    <property type="entry name" value="ATPase_ComGA"/>
    <property type="match status" value="1"/>
</dbReference>
<accession>A0A850R2E6</accession>
<reference evidence="5 6" key="1">
    <citation type="submission" date="2020-06" db="EMBL/GenBank/DDBJ databases">
        <authorList>
            <person name="Kang J."/>
        </authorList>
    </citation>
    <scope>NUCLEOTIDE SEQUENCE [LARGE SCALE GENOMIC DNA]</scope>
    <source>
        <strain evidence="5 6">DCY120</strain>
    </source>
</reference>